<accession>A0AAW1DDX2</accession>
<evidence type="ECO:0000256" key="6">
    <source>
        <dbReference type="ARBA" id="ARBA00023136"/>
    </source>
</evidence>
<keyword evidence="4" id="KW-0552">Olfaction</keyword>
<evidence type="ECO:0000256" key="2">
    <source>
        <dbReference type="ARBA" id="ARBA00022606"/>
    </source>
</evidence>
<name>A0AAW1DDX2_9HEMI</name>
<dbReference type="GO" id="GO:0005549">
    <property type="term" value="F:odorant binding"/>
    <property type="evidence" value="ECO:0007669"/>
    <property type="project" value="InterPro"/>
</dbReference>
<dbReference type="Proteomes" id="UP001461498">
    <property type="component" value="Unassembled WGS sequence"/>
</dbReference>
<dbReference type="GO" id="GO:0007165">
    <property type="term" value="P:signal transduction"/>
    <property type="evidence" value="ECO:0007669"/>
    <property type="project" value="UniProtKB-KW"/>
</dbReference>
<gene>
    <name evidence="10" type="ORF">O3M35_008496</name>
</gene>
<keyword evidence="7" id="KW-0675">Receptor</keyword>
<evidence type="ECO:0000256" key="5">
    <source>
        <dbReference type="ARBA" id="ARBA00022989"/>
    </source>
</evidence>
<evidence type="ECO:0000256" key="7">
    <source>
        <dbReference type="ARBA" id="ARBA00023170"/>
    </source>
</evidence>
<sequence>MIIIYTILIAHLCFFIITTCLSTDDFMLMTQSFNYTVLTVFFSLLQLITIYCKNDIKYIHEIIGNIENIYENDSDENIKKIKSNYLNFKRKIKLLIPLINIACGIFVLLIGPILNTSSDNQIYNESGVNFVLPVNIWYPFEVHEGINFFIGCIFEALLVIILLLFLQSIASLYVTATIYAALHLELLKYSIKTLEIRSLKLYSKLNGKVEEKLKSEHLYNNENFMNCMDYCLKINVKHHCDIIRLTKHINRWAKYPLPMTVGLSALMVALSGFLAISVSIFNFQLYNNIWTLSSDSLL</sequence>
<dbReference type="InterPro" id="IPR004117">
    <property type="entry name" value="7tm6_olfct_rcpt"/>
</dbReference>
<evidence type="ECO:0000313" key="10">
    <source>
        <dbReference type="EMBL" id="KAK9506595.1"/>
    </source>
</evidence>
<keyword evidence="3 9" id="KW-0812">Transmembrane</keyword>
<protein>
    <recommendedName>
        <fullName evidence="12">Odorant receptor</fullName>
    </recommendedName>
</protein>
<reference evidence="10 11" key="1">
    <citation type="submission" date="2022-12" db="EMBL/GenBank/DDBJ databases">
        <title>Chromosome-level genome assembly of true bugs.</title>
        <authorList>
            <person name="Ma L."/>
            <person name="Li H."/>
        </authorList>
    </citation>
    <scope>NUCLEOTIDE SEQUENCE [LARGE SCALE GENOMIC DNA]</scope>
    <source>
        <strain evidence="10">Lab_2022b</strain>
    </source>
</reference>
<dbReference type="EMBL" id="JAPXFL010000005">
    <property type="protein sequence ID" value="KAK9506595.1"/>
    <property type="molecule type" value="Genomic_DNA"/>
</dbReference>
<feature type="transmembrane region" description="Helical" evidence="9">
    <location>
        <begin position="257"/>
        <end position="281"/>
    </location>
</feature>
<evidence type="ECO:0008006" key="12">
    <source>
        <dbReference type="Google" id="ProtNLM"/>
    </source>
</evidence>
<keyword evidence="6 9" id="KW-0472">Membrane</keyword>
<feature type="transmembrane region" description="Helical" evidence="9">
    <location>
        <begin position="146"/>
        <end position="166"/>
    </location>
</feature>
<keyword evidence="11" id="KW-1185">Reference proteome</keyword>
<feature type="transmembrane region" description="Helical" evidence="9">
    <location>
        <begin position="32"/>
        <end position="52"/>
    </location>
</feature>
<organism evidence="10 11">
    <name type="scientific">Rhynocoris fuscipes</name>
    <dbReference type="NCBI Taxonomy" id="488301"/>
    <lineage>
        <taxon>Eukaryota</taxon>
        <taxon>Metazoa</taxon>
        <taxon>Ecdysozoa</taxon>
        <taxon>Arthropoda</taxon>
        <taxon>Hexapoda</taxon>
        <taxon>Insecta</taxon>
        <taxon>Pterygota</taxon>
        <taxon>Neoptera</taxon>
        <taxon>Paraneoptera</taxon>
        <taxon>Hemiptera</taxon>
        <taxon>Heteroptera</taxon>
        <taxon>Panheteroptera</taxon>
        <taxon>Cimicomorpha</taxon>
        <taxon>Reduviidae</taxon>
        <taxon>Harpactorinae</taxon>
        <taxon>Harpactorini</taxon>
        <taxon>Rhynocoris</taxon>
    </lineage>
</organism>
<keyword evidence="5 9" id="KW-1133">Transmembrane helix</keyword>
<evidence type="ECO:0000256" key="4">
    <source>
        <dbReference type="ARBA" id="ARBA00022725"/>
    </source>
</evidence>
<dbReference type="GO" id="GO:0016020">
    <property type="term" value="C:membrane"/>
    <property type="evidence" value="ECO:0007669"/>
    <property type="project" value="UniProtKB-SubCell"/>
</dbReference>
<evidence type="ECO:0000256" key="8">
    <source>
        <dbReference type="ARBA" id="ARBA00023224"/>
    </source>
</evidence>
<evidence type="ECO:0000256" key="1">
    <source>
        <dbReference type="ARBA" id="ARBA00004141"/>
    </source>
</evidence>
<keyword evidence="2" id="KW-0716">Sensory transduction</keyword>
<dbReference type="Pfam" id="PF02949">
    <property type="entry name" value="7tm_6"/>
    <property type="match status" value="1"/>
</dbReference>
<feature type="transmembrane region" description="Helical" evidence="9">
    <location>
        <begin position="94"/>
        <end position="114"/>
    </location>
</feature>
<keyword evidence="8" id="KW-0807">Transducer</keyword>
<dbReference type="GO" id="GO:0004984">
    <property type="term" value="F:olfactory receptor activity"/>
    <property type="evidence" value="ECO:0007669"/>
    <property type="project" value="InterPro"/>
</dbReference>
<proteinExistence type="predicted"/>
<comment type="subcellular location">
    <subcellularLocation>
        <location evidence="1">Membrane</location>
        <topology evidence="1">Multi-pass membrane protein</topology>
    </subcellularLocation>
</comment>
<comment type="caution">
    <text evidence="10">The sequence shown here is derived from an EMBL/GenBank/DDBJ whole genome shotgun (WGS) entry which is preliminary data.</text>
</comment>
<evidence type="ECO:0000256" key="9">
    <source>
        <dbReference type="SAM" id="Phobius"/>
    </source>
</evidence>
<evidence type="ECO:0000256" key="3">
    <source>
        <dbReference type="ARBA" id="ARBA00022692"/>
    </source>
</evidence>
<dbReference type="AlphaFoldDB" id="A0AAW1DDX2"/>
<evidence type="ECO:0000313" key="11">
    <source>
        <dbReference type="Proteomes" id="UP001461498"/>
    </source>
</evidence>